<dbReference type="EMBL" id="FRAA01000004">
    <property type="protein sequence ID" value="SHK31371.1"/>
    <property type="molecule type" value="Genomic_DNA"/>
</dbReference>
<dbReference type="PANTHER" id="PTHR22888">
    <property type="entry name" value="CYTOCHROME C OXIDASE, SUBUNIT II"/>
    <property type="match status" value="1"/>
</dbReference>
<comment type="similarity">
    <text evidence="2 12">Belongs to the cytochrome c oxidase subunit 2 family.</text>
</comment>
<keyword evidence="4 12" id="KW-0679">Respiratory chain</keyword>
<dbReference type="InterPro" id="IPR011759">
    <property type="entry name" value="Cyt_c_oxidase_su2_TM_dom"/>
</dbReference>
<evidence type="ECO:0000259" key="15">
    <source>
        <dbReference type="PROSITE" id="PS50857"/>
    </source>
</evidence>
<dbReference type="GO" id="GO:0004129">
    <property type="term" value="F:cytochrome-c oxidase activity"/>
    <property type="evidence" value="ECO:0007669"/>
    <property type="project" value="UniProtKB-EC"/>
</dbReference>
<comment type="cofactor">
    <cofactor evidence="13">
        <name>Cu cation</name>
        <dbReference type="ChEBI" id="CHEBI:23378"/>
    </cofactor>
    <text evidence="13">Binds a copper A center.</text>
</comment>
<keyword evidence="6 13" id="KW-0479">Metal-binding</keyword>
<dbReference type="Gene3D" id="1.10.287.90">
    <property type="match status" value="1"/>
</dbReference>
<dbReference type="Pfam" id="PF00116">
    <property type="entry name" value="COX2"/>
    <property type="match status" value="1"/>
</dbReference>
<evidence type="ECO:0000256" key="12">
    <source>
        <dbReference type="RuleBase" id="RU000456"/>
    </source>
</evidence>
<dbReference type="SUPFAM" id="SSF81464">
    <property type="entry name" value="Cytochrome c oxidase subunit II-like, transmembrane region"/>
    <property type="match status" value="1"/>
</dbReference>
<dbReference type="InterPro" id="IPR008972">
    <property type="entry name" value="Cupredoxin"/>
</dbReference>
<dbReference type="AlphaFoldDB" id="A0A1M6RFV5"/>
<evidence type="ECO:0000313" key="18">
    <source>
        <dbReference type="Proteomes" id="UP000184474"/>
    </source>
</evidence>
<evidence type="ECO:0000256" key="1">
    <source>
        <dbReference type="ARBA" id="ARBA00004141"/>
    </source>
</evidence>
<dbReference type="PROSITE" id="PS50857">
    <property type="entry name" value="COX2_CUA"/>
    <property type="match status" value="1"/>
</dbReference>
<keyword evidence="9 14" id="KW-1133">Transmembrane helix</keyword>
<dbReference type="Proteomes" id="UP000184474">
    <property type="component" value="Unassembled WGS sequence"/>
</dbReference>
<comment type="function">
    <text evidence="13">Subunits I and II form the functional core of the enzyme complex. Electrons originating in cytochrome c are transferred via heme a and Cu(A) to the binuclear center formed by heme a3 and Cu(B).</text>
</comment>
<dbReference type="InterPro" id="IPR001505">
    <property type="entry name" value="Copper_CuA"/>
</dbReference>
<evidence type="ECO:0000256" key="6">
    <source>
        <dbReference type="ARBA" id="ARBA00022723"/>
    </source>
</evidence>
<accession>A0A1M6RFV5</accession>
<keyword evidence="8 12" id="KW-0249">Electron transport</keyword>
<evidence type="ECO:0000256" key="13">
    <source>
        <dbReference type="RuleBase" id="RU004024"/>
    </source>
</evidence>
<proteinExistence type="inferred from homology"/>
<dbReference type="Pfam" id="PF02790">
    <property type="entry name" value="COX2_TM"/>
    <property type="match status" value="1"/>
</dbReference>
<evidence type="ECO:0000256" key="7">
    <source>
        <dbReference type="ARBA" id="ARBA00022967"/>
    </source>
</evidence>
<evidence type="ECO:0000256" key="14">
    <source>
        <dbReference type="SAM" id="Phobius"/>
    </source>
</evidence>
<feature type="transmembrane region" description="Helical" evidence="14">
    <location>
        <begin position="87"/>
        <end position="111"/>
    </location>
</feature>
<dbReference type="GO" id="GO:0005507">
    <property type="term" value="F:copper ion binding"/>
    <property type="evidence" value="ECO:0007669"/>
    <property type="project" value="InterPro"/>
</dbReference>
<dbReference type="SUPFAM" id="SSF49503">
    <property type="entry name" value="Cupredoxins"/>
    <property type="match status" value="1"/>
</dbReference>
<keyword evidence="5 12" id="KW-0812">Transmembrane</keyword>
<dbReference type="PROSITE" id="PS50999">
    <property type="entry name" value="COX2_TM"/>
    <property type="match status" value="1"/>
</dbReference>
<comment type="catalytic activity">
    <reaction evidence="13">
        <text>4 Fe(II)-[cytochrome c] + O2 + 8 H(+)(in) = 4 Fe(III)-[cytochrome c] + 2 H2O + 4 H(+)(out)</text>
        <dbReference type="Rhea" id="RHEA:11436"/>
        <dbReference type="Rhea" id="RHEA-COMP:10350"/>
        <dbReference type="Rhea" id="RHEA-COMP:14399"/>
        <dbReference type="ChEBI" id="CHEBI:15377"/>
        <dbReference type="ChEBI" id="CHEBI:15378"/>
        <dbReference type="ChEBI" id="CHEBI:15379"/>
        <dbReference type="ChEBI" id="CHEBI:29033"/>
        <dbReference type="ChEBI" id="CHEBI:29034"/>
        <dbReference type="EC" id="7.1.1.9"/>
    </reaction>
</comment>
<dbReference type="PROSITE" id="PS00078">
    <property type="entry name" value="COX2"/>
    <property type="match status" value="1"/>
</dbReference>
<keyword evidence="11 14" id="KW-0472">Membrane</keyword>
<evidence type="ECO:0000256" key="10">
    <source>
        <dbReference type="ARBA" id="ARBA00023008"/>
    </source>
</evidence>
<evidence type="ECO:0000256" key="3">
    <source>
        <dbReference type="ARBA" id="ARBA00022448"/>
    </source>
</evidence>
<evidence type="ECO:0000256" key="5">
    <source>
        <dbReference type="ARBA" id="ARBA00022692"/>
    </source>
</evidence>
<feature type="transmembrane region" description="Helical" evidence="14">
    <location>
        <begin position="48"/>
        <end position="67"/>
    </location>
</feature>
<protein>
    <recommendedName>
        <fullName evidence="13">Cytochrome c oxidase subunit 2</fullName>
        <ecNumber evidence="13">7.1.1.9</ecNumber>
    </recommendedName>
</protein>
<sequence length="351" mass="39713">MLNFVILVSVILIGAILVTIFRAHTLVQVVRGNKDGESLGKSNKVNAALFLVFLIGGIVLFFGYSYTQFDRYTVPVASEHGEVTFKLFWITTAVTTAAFILTHIVLFWFAYRYQHKAGNTAKFYPHNDKLELIWTVVPAIVLALLIFDGFRAWVKITDQAPDNAEVIEIMGYQYAWASRYPGADGKLGPYDYKLIDFENQMGVDFTNQFSKDDFIPREIHIPKGKPVLFKIRARDVIHSVYVPHFRLQMNAVPGMPTQFWFVPTKSTADMAEETGNPDFTYELVCNKICGKGHFAMRATIVVDEPAEYEKWKASQKSWLSKNPEYLSSLQPASPVVTEAAKEEIEEAQASL</sequence>
<comment type="subcellular location">
    <subcellularLocation>
        <location evidence="12">Cell membrane</location>
        <topology evidence="12">Multi-pass membrane protein</topology>
    </subcellularLocation>
    <subcellularLocation>
        <location evidence="1">Membrane</location>
        <topology evidence="1">Multi-pass membrane protein</topology>
    </subcellularLocation>
</comment>
<reference evidence="18" key="1">
    <citation type="submission" date="2016-11" db="EMBL/GenBank/DDBJ databases">
        <authorList>
            <person name="Varghese N."/>
            <person name="Submissions S."/>
        </authorList>
    </citation>
    <scope>NUCLEOTIDE SEQUENCE [LARGE SCALE GENOMIC DNA]</scope>
    <source>
        <strain evidence="18">DSM 26134</strain>
    </source>
</reference>
<keyword evidence="3 12" id="KW-0813">Transport</keyword>
<evidence type="ECO:0000313" key="17">
    <source>
        <dbReference type="EMBL" id="SHK31371.1"/>
    </source>
</evidence>
<dbReference type="RefSeq" id="WP_073122765.1">
    <property type="nucleotide sequence ID" value="NZ_FRAA01000004.1"/>
</dbReference>
<dbReference type="GO" id="GO:0042773">
    <property type="term" value="P:ATP synthesis coupled electron transport"/>
    <property type="evidence" value="ECO:0007669"/>
    <property type="project" value="TreeGrafter"/>
</dbReference>
<organism evidence="17 18">
    <name type="scientific">Reichenbachiella agariperforans</name>
    <dbReference type="NCBI Taxonomy" id="156994"/>
    <lineage>
        <taxon>Bacteria</taxon>
        <taxon>Pseudomonadati</taxon>
        <taxon>Bacteroidota</taxon>
        <taxon>Cytophagia</taxon>
        <taxon>Cytophagales</taxon>
        <taxon>Reichenbachiellaceae</taxon>
        <taxon>Reichenbachiella</taxon>
    </lineage>
</organism>
<dbReference type="EC" id="7.1.1.9" evidence="13"/>
<evidence type="ECO:0000256" key="11">
    <source>
        <dbReference type="ARBA" id="ARBA00023136"/>
    </source>
</evidence>
<evidence type="ECO:0000256" key="9">
    <source>
        <dbReference type="ARBA" id="ARBA00022989"/>
    </source>
</evidence>
<evidence type="ECO:0000256" key="8">
    <source>
        <dbReference type="ARBA" id="ARBA00022982"/>
    </source>
</evidence>
<keyword evidence="18" id="KW-1185">Reference proteome</keyword>
<name>A0A1M6RFV5_REIAG</name>
<feature type="domain" description="Cytochrome oxidase subunit II copper A binding" evidence="15">
    <location>
        <begin position="162"/>
        <end position="314"/>
    </location>
</feature>
<feature type="transmembrane region" description="Helical" evidence="14">
    <location>
        <begin position="132"/>
        <end position="154"/>
    </location>
</feature>
<dbReference type="InterPro" id="IPR036257">
    <property type="entry name" value="Cyt_c_oxidase_su2_TM_sf"/>
</dbReference>
<dbReference type="STRING" id="156994.SAMN04488028_104160"/>
<dbReference type="Gene3D" id="2.60.40.420">
    <property type="entry name" value="Cupredoxins - blue copper proteins"/>
    <property type="match status" value="1"/>
</dbReference>
<gene>
    <name evidence="17" type="ORF">SAMN04488028_104160</name>
</gene>
<evidence type="ECO:0000259" key="16">
    <source>
        <dbReference type="PROSITE" id="PS50999"/>
    </source>
</evidence>
<keyword evidence="7" id="KW-1278">Translocase</keyword>
<dbReference type="GO" id="GO:0005886">
    <property type="term" value="C:plasma membrane"/>
    <property type="evidence" value="ECO:0007669"/>
    <property type="project" value="UniProtKB-SubCell"/>
</dbReference>
<dbReference type="InterPro" id="IPR045187">
    <property type="entry name" value="CcO_II"/>
</dbReference>
<dbReference type="PRINTS" id="PR01166">
    <property type="entry name" value="CYCOXIDASEII"/>
</dbReference>
<keyword evidence="10 13" id="KW-0186">Copper</keyword>
<feature type="transmembrane region" description="Helical" evidence="14">
    <location>
        <begin position="6"/>
        <end position="27"/>
    </location>
</feature>
<evidence type="ECO:0000256" key="2">
    <source>
        <dbReference type="ARBA" id="ARBA00007866"/>
    </source>
</evidence>
<dbReference type="PANTHER" id="PTHR22888:SF9">
    <property type="entry name" value="CYTOCHROME C OXIDASE SUBUNIT 2"/>
    <property type="match status" value="1"/>
</dbReference>
<feature type="domain" description="Cytochrome oxidase subunit II transmembrane region profile" evidence="16">
    <location>
        <begin position="65"/>
        <end position="160"/>
    </location>
</feature>
<dbReference type="InterPro" id="IPR002429">
    <property type="entry name" value="CcO_II-like_C"/>
</dbReference>
<evidence type="ECO:0000256" key="4">
    <source>
        <dbReference type="ARBA" id="ARBA00022660"/>
    </source>
</evidence>